<evidence type="ECO:0000259" key="3">
    <source>
        <dbReference type="PROSITE" id="PS50801"/>
    </source>
</evidence>
<sequence>MDLHLLIQADSTVCRVTGDVDISCSPVLRERLLAALQPPRPRLEVDLSGVTFMDASGVAALMAARRRSLRLGGGVCLISPSPSVLRVLEASGLGARFPVRRTRTPAETLDAARAAQAALRH</sequence>
<dbReference type="GO" id="GO:0043856">
    <property type="term" value="F:anti-sigma factor antagonist activity"/>
    <property type="evidence" value="ECO:0007669"/>
    <property type="project" value="InterPro"/>
</dbReference>
<comment type="caution">
    <text evidence="4">The sequence shown here is derived from an EMBL/GenBank/DDBJ whole genome shotgun (WGS) entry which is preliminary data.</text>
</comment>
<proteinExistence type="inferred from homology"/>
<evidence type="ECO:0000256" key="2">
    <source>
        <dbReference type="RuleBase" id="RU003749"/>
    </source>
</evidence>
<dbReference type="EMBL" id="JACHND010000001">
    <property type="protein sequence ID" value="MBB4705130.1"/>
    <property type="molecule type" value="Genomic_DNA"/>
</dbReference>
<evidence type="ECO:0000256" key="1">
    <source>
        <dbReference type="ARBA" id="ARBA00009013"/>
    </source>
</evidence>
<feature type="domain" description="STAS" evidence="3">
    <location>
        <begin position="1"/>
        <end position="115"/>
    </location>
</feature>
<gene>
    <name evidence="4" type="ORF">BJ982_006674</name>
</gene>
<dbReference type="InterPro" id="IPR036513">
    <property type="entry name" value="STAS_dom_sf"/>
</dbReference>
<accession>A0A7W7GDM1</accession>
<protein>
    <recommendedName>
        <fullName evidence="2">Anti-sigma factor antagonist</fullName>
    </recommendedName>
</protein>
<organism evidence="4 5">
    <name type="scientific">Sphaerisporangium siamense</name>
    <dbReference type="NCBI Taxonomy" id="795645"/>
    <lineage>
        <taxon>Bacteria</taxon>
        <taxon>Bacillati</taxon>
        <taxon>Actinomycetota</taxon>
        <taxon>Actinomycetes</taxon>
        <taxon>Streptosporangiales</taxon>
        <taxon>Streptosporangiaceae</taxon>
        <taxon>Sphaerisporangium</taxon>
    </lineage>
</organism>
<dbReference type="InterPro" id="IPR002645">
    <property type="entry name" value="STAS_dom"/>
</dbReference>
<dbReference type="CDD" id="cd07043">
    <property type="entry name" value="STAS_anti-anti-sigma_factors"/>
    <property type="match status" value="1"/>
</dbReference>
<dbReference type="Pfam" id="PF13466">
    <property type="entry name" value="STAS_2"/>
    <property type="match status" value="1"/>
</dbReference>
<dbReference type="NCBIfam" id="TIGR00377">
    <property type="entry name" value="ant_ant_sig"/>
    <property type="match status" value="1"/>
</dbReference>
<comment type="similarity">
    <text evidence="1 2">Belongs to the anti-sigma-factor antagonist family.</text>
</comment>
<dbReference type="SUPFAM" id="SSF52091">
    <property type="entry name" value="SpoIIaa-like"/>
    <property type="match status" value="1"/>
</dbReference>
<dbReference type="Proteomes" id="UP000542210">
    <property type="component" value="Unassembled WGS sequence"/>
</dbReference>
<keyword evidence="5" id="KW-1185">Reference proteome</keyword>
<dbReference type="PANTHER" id="PTHR33495">
    <property type="entry name" value="ANTI-SIGMA FACTOR ANTAGONIST TM_1081-RELATED-RELATED"/>
    <property type="match status" value="1"/>
</dbReference>
<evidence type="ECO:0000313" key="5">
    <source>
        <dbReference type="Proteomes" id="UP000542210"/>
    </source>
</evidence>
<dbReference type="InterPro" id="IPR003658">
    <property type="entry name" value="Anti-sigma_ant"/>
</dbReference>
<dbReference type="AlphaFoldDB" id="A0A7W7GDM1"/>
<dbReference type="RefSeq" id="WP_184886617.1">
    <property type="nucleotide sequence ID" value="NZ_BOOV01000006.1"/>
</dbReference>
<name>A0A7W7GDM1_9ACTN</name>
<dbReference type="InterPro" id="IPR058548">
    <property type="entry name" value="MlaB-like_STAS"/>
</dbReference>
<dbReference type="PANTHER" id="PTHR33495:SF2">
    <property type="entry name" value="ANTI-SIGMA FACTOR ANTAGONIST TM_1081-RELATED"/>
    <property type="match status" value="1"/>
</dbReference>
<evidence type="ECO:0000313" key="4">
    <source>
        <dbReference type="EMBL" id="MBB4705130.1"/>
    </source>
</evidence>
<reference evidence="4 5" key="1">
    <citation type="submission" date="2020-08" db="EMBL/GenBank/DDBJ databases">
        <title>Sequencing the genomes of 1000 actinobacteria strains.</title>
        <authorList>
            <person name="Klenk H.-P."/>
        </authorList>
    </citation>
    <scope>NUCLEOTIDE SEQUENCE [LARGE SCALE GENOMIC DNA]</scope>
    <source>
        <strain evidence="4 5">DSM 45784</strain>
    </source>
</reference>
<dbReference type="PROSITE" id="PS50801">
    <property type="entry name" value="STAS"/>
    <property type="match status" value="1"/>
</dbReference>
<dbReference type="Gene3D" id="3.30.750.24">
    <property type="entry name" value="STAS domain"/>
    <property type="match status" value="1"/>
</dbReference>